<reference evidence="1 2" key="1">
    <citation type="submission" date="2020-10" db="EMBL/GenBank/DDBJ databases">
        <title>Sequencing the genomes of 1000 actinobacteria strains.</title>
        <authorList>
            <person name="Klenk H.-P."/>
        </authorList>
    </citation>
    <scope>NUCLEOTIDE SEQUENCE [LARGE SCALE GENOMIC DNA]</scope>
    <source>
        <strain evidence="1 2">DSM 43173</strain>
    </source>
</reference>
<dbReference type="EMBL" id="JADBEK010000001">
    <property type="protein sequence ID" value="MBE1582890.1"/>
    <property type="molecule type" value="Genomic_DNA"/>
</dbReference>
<gene>
    <name evidence="1" type="ORF">H4W80_001148</name>
</gene>
<dbReference type="Proteomes" id="UP000633509">
    <property type="component" value="Unassembled WGS sequence"/>
</dbReference>
<sequence length="38" mass="4203">MEAEAIDDALDLFALLMASRLISPARRKSSGERLAMRP</sequence>
<name>A0ABR9LQG8_9ACTN</name>
<protein>
    <submittedName>
        <fullName evidence="1">Uncharacterized protein</fullName>
    </submittedName>
</protein>
<evidence type="ECO:0000313" key="1">
    <source>
        <dbReference type="EMBL" id="MBE1582890.1"/>
    </source>
</evidence>
<comment type="caution">
    <text evidence="1">The sequence shown here is derived from an EMBL/GenBank/DDBJ whole genome shotgun (WGS) entry which is preliminary data.</text>
</comment>
<organism evidence="1 2">
    <name type="scientific">Nonomuraea angiospora</name>
    <dbReference type="NCBI Taxonomy" id="46172"/>
    <lineage>
        <taxon>Bacteria</taxon>
        <taxon>Bacillati</taxon>
        <taxon>Actinomycetota</taxon>
        <taxon>Actinomycetes</taxon>
        <taxon>Streptosporangiales</taxon>
        <taxon>Streptosporangiaceae</taxon>
        <taxon>Nonomuraea</taxon>
    </lineage>
</organism>
<proteinExistence type="predicted"/>
<keyword evidence="2" id="KW-1185">Reference proteome</keyword>
<accession>A0ABR9LQG8</accession>
<evidence type="ECO:0000313" key="2">
    <source>
        <dbReference type="Proteomes" id="UP000633509"/>
    </source>
</evidence>